<dbReference type="SUPFAM" id="SSF53474">
    <property type="entry name" value="alpha/beta-Hydrolases"/>
    <property type="match status" value="1"/>
</dbReference>
<dbReference type="Proteomes" id="UP000613512">
    <property type="component" value="Unassembled WGS sequence"/>
</dbReference>
<comment type="caution">
    <text evidence="1">The sequence shown here is derived from an EMBL/GenBank/DDBJ whole genome shotgun (WGS) entry which is preliminary data.</text>
</comment>
<name>A0A916S1V6_9BACI</name>
<evidence type="ECO:0000313" key="2">
    <source>
        <dbReference type="Proteomes" id="UP000613512"/>
    </source>
</evidence>
<dbReference type="AlphaFoldDB" id="A0A916S1V6"/>
<dbReference type="InterPro" id="IPR050583">
    <property type="entry name" value="Mycobacterial_A85_antigen"/>
</dbReference>
<dbReference type="Gene3D" id="3.40.50.1820">
    <property type="entry name" value="alpha/beta hydrolase"/>
    <property type="match status" value="1"/>
</dbReference>
<dbReference type="InterPro" id="IPR029058">
    <property type="entry name" value="AB_hydrolase_fold"/>
</dbReference>
<evidence type="ECO:0000313" key="1">
    <source>
        <dbReference type="EMBL" id="GGA79525.1"/>
    </source>
</evidence>
<dbReference type="Pfam" id="PF00756">
    <property type="entry name" value="Esterase"/>
    <property type="match status" value="1"/>
</dbReference>
<reference evidence="1" key="1">
    <citation type="journal article" date="2014" name="Int. J. Syst. Evol. Microbiol.">
        <title>Complete genome sequence of Corynebacterium casei LMG S-19264T (=DSM 44701T), isolated from a smear-ripened cheese.</title>
        <authorList>
            <consortium name="US DOE Joint Genome Institute (JGI-PGF)"/>
            <person name="Walter F."/>
            <person name="Albersmeier A."/>
            <person name="Kalinowski J."/>
            <person name="Ruckert C."/>
        </authorList>
    </citation>
    <scope>NUCLEOTIDE SEQUENCE</scope>
    <source>
        <strain evidence="1">CGMCC 1.12408</strain>
    </source>
</reference>
<dbReference type="PANTHER" id="PTHR48098:SF3">
    <property type="entry name" value="IRON(III) ENTEROBACTIN ESTERASE"/>
    <property type="match status" value="1"/>
</dbReference>
<accession>A0A916S1V6</accession>
<dbReference type="RefSeq" id="WP_188384872.1">
    <property type="nucleotide sequence ID" value="NZ_BMEY01000011.1"/>
</dbReference>
<organism evidence="1 2">
    <name type="scientific">Ornithinibacillus halotolerans</name>
    <dbReference type="NCBI Taxonomy" id="1274357"/>
    <lineage>
        <taxon>Bacteria</taxon>
        <taxon>Bacillati</taxon>
        <taxon>Bacillota</taxon>
        <taxon>Bacilli</taxon>
        <taxon>Bacillales</taxon>
        <taxon>Bacillaceae</taxon>
        <taxon>Ornithinibacillus</taxon>
    </lineage>
</organism>
<gene>
    <name evidence="1" type="ORF">GCM10008025_23660</name>
</gene>
<reference evidence="1" key="2">
    <citation type="submission" date="2020-09" db="EMBL/GenBank/DDBJ databases">
        <authorList>
            <person name="Sun Q."/>
            <person name="Zhou Y."/>
        </authorList>
    </citation>
    <scope>NUCLEOTIDE SEQUENCE</scope>
    <source>
        <strain evidence="1">CGMCC 1.12408</strain>
    </source>
</reference>
<protein>
    <recommendedName>
        <fullName evidence="3">Esterase family protein</fullName>
    </recommendedName>
</protein>
<evidence type="ECO:0008006" key="3">
    <source>
        <dbReference type="Google" id="ProtNLM"/>
    </source>
</evidence>
<keyword evidence="2" id="KW-1185">Reference proteome</keyword>
<dbReference type="InterPro" id="IPR000801">
    <property type="entry name" value="Esterase-like"/>
</dbReference>
<sequence>MKQEVIASKYLNREIAYRIIPPASNRKSVNMLYVQDGNDYLELGAFQETFETLVNQHSSLDNWMVVLIHPGTSEERWHSYHHRGDSFHHYISFMYEELIPKVEKNLIVMKRAALGDSLAANISVNIASKKPAMWNHLLLQSAAISEEDITAVAAMEGPVNWHVHQTVGMYEDEFISPITKEQLFIYTRNIQLQQVLQEKGVHLRFDEEEESHLWVYWKRILPNALKTLID</sequence>
<dbReference type="EMBL" id="BMEY01000011">
    <property type="protein sequence ID" value="GGA79525.1"/>
    <property type="molecule type" value="Genomic_DNA"/>
</dbReference>
<dbReference type="PANTHER" id="PTHR48098">
    <property type="entry name" value="ENTEROCHELIN ESTERASE-RELATED"/>
    <property type="match status" value="1"/>
</dbReference>
<proteinExistence type="predicted"/>